<evidence type="ECO:0000313" key="3">
    <source>
        <dbReference type="EMBL" id="MCV7173677.1"/>
    </source>
</evidence>
<dbReference type="NCBIfam" id="TIGR03618">
    <property type="entry name" value="Rv1155_F420"/>
    <property type="match status" value="1"/>
</dbReference>
<sequence>MSDTEYRDFVTAGTRTAKWANSRRDGRPHVVPVWFVLEGDDLLITTGSTSVKGRAVLHDPRVALCIDDDRPPYAFVLIEGRASVSTDPDAVLRAATLNARRYVGAERAQEYGRLNGGEGMLLVRITPEKVVSENNITGEQDSR</sequence>
<dbReference type="InterPro" id="IPR012349">
    <property type="entry name" value="Split_barrel_FMN-bd"/>
</dbReference>
<name>A0A9X2YFT8_9MYCO</name>
<dbReference type="PANTHER" id="PTHR35176">
    <property type="entry name" value="HEME OXYGENASE HI_0854-RELATED"/>
    <property type="match status" value="1"/>
</dbReference>
<dbReference type="EMBL" id="JACKSJ010000250">
    <property type="protein sequence ID" value="MCV7173677.1"/>
    <property type="molecule type" value="Genomic_DNA"/>
</dbReference>
<keyword evidence="4" id="KW-1185">Reference proteome</keyword>
<dbReference type="Pfam" id="PF01243">
    <property type="entry name" value="PNPOx_N"/>
    <property type="match status" value="1"/>
</dbReference>
<dbReference type="RefSeq" id="WP_264015845.1">
    <property type="nucleotide sequence ID" value="NZ_JACKSJ010000250.1"/>
</dbReference>
<dbReference type="InterPro" id="IPR011576">
    <property type="entry name" value="Pyridox_Oxase_N"/>
</dbReference>
<dbReference type="GO" id="GO:0016627">
    <property type="term" value="F:oxidoreductase activity, acting on the CH-CH group of donors"/>
    <property type="evidence" value="ECO:0007669"/>
    <property type="project" value="TreeGrafter"/>
</dbReference>
<dbReference type="GO" id="GO:0005829">
    <property type="term" value="C:cytosol"/>
    <property type="evidence" value="ECO:0007669"/>
    <property type="project" value="TreeGrafter"/>
</dbReference>
<evidence type="ECO:0000256" key="1">
    <source>
        <dbReference type="ARBA" id="ARBA00023002"/>
    </source>
</evidence>
<keyword evidence="1" id="KW-0560">Oxidoreductase</keyword>
<reference evidence="3" key="1">
    <citation type="submission" date="2020-07" db="EMBL/GenBank/DDBJ databases">
        <authorList>
            <person name="Pettersson B.M.F."/>
            <person name="Behra P.R.K."/>
            <person name="Ramesh M."/>
            <person name="Das S."/>
            <person name="Dasgupta S."/>
            <person name="Kirsebom L.A."/>
        </authorList>
    </citation>
    <scope>NUCLEOTIDE SEQUENCE</scope>
    <source>
        <strain evidence="3">DSM 44615</strain>
    </source>
</reference>
<dbReference type="InterPro" id="IPR052019">
    <property type="entry name" value="F420H2_bilvrd_red/Heme_oxyg"/>
</dbReference>
<comment type="caution">
    <text evidence="3">The sequence shown here is derived from an EMBL/GenBank/DDBJ whole genome shotgun (WGS) entry which is preliminary data.</text>
</comment>
<feature type="domain" description="Pyridoxamine 5'-phosphate oxidase N-terminal" evidence="2">
    <location>
        <begin position="5"/>
        <end position="128"/>
    </location>
</feature>
<dbReference type="GO" id="GO:0070967">
    <property type="term" value="F:coenzyme F420 binding"/>
    <property type="evidence" value="ECO:0007669"/>
    <property type="project" value="TreeGrafter"/>
</dbReference>
<accession>A0A9X2YFT8</accession>
<evidence type="ECO:0000259" key="2">
    <source>
        <dbReference type="Pfam" id="PF01243"/>
    </source>
</evidence>
<evidence type="ECO:0000313" key="4">
    <source>
        <dbReference type="Proteomes" id="UP001140293"/>
    </source>
</evidence>
<dbReference type="Proteomes" id="UP001140293">
    <property type="component" value="Unassembled WGS sequence"/>
</dbReference>
<reference evidence="3" key="2">
    <citation type="journal article" date="2022" name="BMC Genomics">
        <title>Comparative genome analysis of mycobacteria focusing on tRNA and non-coding RNA.</title>
        <authorList>
            <person name="Behra P.R.K."/>
            <person name="Pettersson B.M.F."/>
            <person name="Ramesh M."/>
            <person name="Das S."/>
            <person name="Dasgupta S."/>
            <person name="Kirsebom L.A."/>
        </authorList>
    </citation>
    <scope>NUCLEOTIDE SEQUENCE</scope>
    <source>
        <strain evidence="3">DSM 44615</strain>
    </source>
</reference>
<proteinExistence type="predicted"/>
<dbReference type="AlphaFoldDB" id="A0A9X2YFT8"/>
<organism evidence="3 4">
    <name type="scientific">[Mycobacterium] manitobense</name>
    <dbReference type="NCBI Taxonomy" id="190147"/>
    <lineage>
        <taxon>Bacteria</taxon>
        <taxon>Bacillati</taxon>
        <taxon>Actinomycetota</taxon>
        <taxon>Actinomycetes</taxon>
        <taxon>Mycobacteriales</taxon>
        <taxon>Mycobacteriaceae</taxon>
        <taxon>Mycolicibacterium</taxon>
    </lineage>
</organism>
<dbReference type="Gene3D" id="2.30.110.10">
    <property type="entry name" value="Electron Transport, Fmn-binding Protein, Chain A"/>
    <property type="match status" value="1"/>
</dbReference>
<dbReference type="SUPFAM" id="SSF50475">
    <property type="entry name" value="FMN-binding split barrel"/>
    <property type="match status" value="1"/>
</dbReference>
<protein>
    <submittedName>
        <fullName evidence="3">PPOX class F420-dependent oxidoreductase</fullName>
    </submittedName>
</protein>
<dbReference type="InterPro" id="IPR019920">
    <property type="entry name" value="F420-binding_dom_put"/>
</dbReference>
<dbReference type="PANTHER" id="PTHR35176:SF1">
    <property type="entry name" value="F420H(2)-DEPENDENT BILIVERDIN REDUCTASE"/>
    <property type="match status" value="1"/>
</dbReference>
<gene>
    <name evidence="3" type="ORF">H7I41_27510</name>
</gene>